<evidence type="ECO:0000259" key="4">
    <source>
        <dbReference type="Pfam" id="PF02576"/>
    </source>
</evidence>
<accession>A0A2P7MYN4</accession>
<dbReference type="Gene3D" id="3.30.300.70">
    <property type="entry name" value="RimP-like superfamily, N-terminal"/>
    <property type="match status" value="1"/>
</dbReference>
<evidence type="ECO:0000256" key="2">
    <source>
        <dbReference type="ARBA" id="ARBA00022517"/>
    </source>
</evidence>
<dbReference type="HAMAP" id="MF_01077">
    <property type="entry name" value="RimP"/>
    <property type="match status" value="1"/>
</dbReference>
<dbReference type="GO" id="GO:0006412">
    <property type="term" value="P:translation"/>
    <property type="evidence" value="ECO:0007669"/>
    <property type="project" value="TreeGrafter"/>
</dbReference>
<keyword evidence="2 3" id="KW-0690">Ribosome biogenesis</keyword>
<dbReference type="InterPro" id="IPR035956">
    <property type="entry name" value="RimP_N_sf"/>
</dbReference>
<keyword evidence="6" id="KW-1185">Reference proteome</keyword>
<comment type="caution">
    <text evidence="5">The sequence shown here is derived from an EMBL/GenBank/DDBJ whole genome shotgun (WGS) entry which is preliminary data.</text>
</comment>
<keyword evidence="1 3" id="KW-0963">Cytoplasm</keyword>
<comment type="function">
    <text evidence="3">Required for maturation of 30S ribosomal subunits.</text>
</comment>
<protein>
    <recommendedName>
        <fullName evidence="3">Ribosome maturation factor RimP</fullName>
    </recommendedName>
</protein>
<comment type="similarity">
    <text evidence="3">Belongs to the RimP family.</text>
</comment>
<dbReference type="GO" id="GO:0005829">
    <property type="term" value="C:cytosol"/>
    <property type="evidence" value="ECO:0007669"/>
    <property type="project" value="TreeGrafter"/>
</dbReference>
<evidence type="ECO:0000256" key="1">
    <source>
        <dbReference type="ARBA" id="ARBA00022490"/>
    </source>
</evidence>
<feature type="domain" description="Ribosome maturation factor RimP N-terminal" evidence="4">
    <location>
        <begin position="14"/>
        <end position="85"/>
    </location>
</feature>
<dbReference type="PANTHER" id="PTHR33867:SF1">
    <property type="entry name" value="RIBOSOME MATURATION FACTOR RIMP"/>
    <property type="match status" value="1"/>
</dbReference>
<dbReference type="InterPro" id="IPR028989">
    <property type="entry name" value="RimP_N"/>
</dbReference>
<dbReference type="Pfam" id="PF02576">
    <property type="entry name" value="RimP_N"/>
    <property type="match status" value="1"/>
</dbReference>
<dbReference type="RefSeq" id="WP_106502370.1">
    <property type="nucleotide sequence ID" value="NZ_PXXO01000004.1"/>
</dbReference>
<reference evidence="5 6" key="1">
    <citation type="journal article" date="2018" name="Environ. Microbiol.">
        <title>Ecological and genomic features of two widespread freshwater picocyanobacteria.</title>
        <authorList>
            <person name="Cabello-Yeves P.J."/>
            <person name="Picazo A."/>
            <person name="Camacho A."/>
            <person name="Callieri C."/>
            <person name="Rosselli R."/>
            <person name="Roda-Garcia J.J."/>
            <person name="Coutinho F.H."/>
            <person name="Rodriguez-Valera F."/>
        </authorList>
    </citation>
    <scope>NUCLEOTIDE SEQUENCE [LARGE SCALE GENOMIC DNA]</scope>
    <source>
        <strain evidence="5 6">Tous</strain>
    </source>
</reference>
<dbReference type="InterPro" id="IPR003728">
    <property type="entry name" value="Ribosome_maturation_RimP"/>
</dbReference>
<evidence type="ECO:0000313" key="5">
    <source>
        <dbReference type="EMBL" id="PSJ06335.1"/>
    </source>
</evidence>
<dbReference type="OrthoDB" id="9805006at2"/>
<evidence type="ECO:0000256" key="3">
    <source>
        <dbReference type="HAMAP-Rule" id="MF_01077"/>
    </source>
</evidence>
<name>A0A2P7MYN4_9CYAN</name>
<comment type="subcellular location">
    <subcellularLocation>
        <location evidence="3">Cytoplasm</location>
    </subcellularLocation>
</comment>
<dbReference type="EMBL" id="PXXO01000004">
    <property type="protein sequence ID" value="PSJ06335.1"/>
    <property type="molecule type" value="Genomic_DNA"/>
</dbReference>
<proteinExistence type="inferred from homology"/>
<dbReference type="Proteomes" id="UP000243002">
    <property type="component" value="Unassembled WGS sequence"/>
</dbReference>
<gene>
    <name evidence="3" type="primary">rimP</name>
    <name evidence="5" type="ORF">C7K55_05305</name>
</gene>
<evidence type="ECO:0000313" key="6">
    <source>
        <dbReference type="Proteomes" id="UP000243002"/>
    </source>
</evidence>
<dbReference type="AlphaFoldDB" id="A0A2P7MYN4"/>
<dbReference type="NCBIfam" id="NF011227">
    <property type="entry name" value="PRK14634.1"/>
    <property type="match status" value="1"/>
</dbReference>
<organism evidence="5 6">
    <name type="scientific">Cyanobium usitatum str. Tous</name>
    <dbReference type="NCBI Taxonomy" id="2116684"/>
    <lineage>
        <taxon>Bacteria</taxon>
        <taxon>Bacillati</taxon>
        <taxon>Cyanobacteriota</taxon>
        <taxon>Cyanophyceae</taxon>
        <taxon>Synechococcales</taxon>
        <taxon>Prochlorococcaceae</taxon>
        <taxon>Cyanobium</taxon>
    </lineage>
</organism>
<dbReference type="GO" id="GO:0000028">
    <property type="term" value="P:ribosomal small subunit assembly"/>
    <property type="evidence" value="ECO:0007669"/>
    <property type="project" value="TreeGrafter"/>
</dbReference>
<dbReference type="PANTHER" id="PTHR33867">
    <property type="entry name" value="RIBOSOME MATURATION FACTOR RIMP"/>
    <property type="match status" value="1"/>
</dbReference>
<dbReference type="SUPFAM" id="SSF75420">
    <property type="entry name" value="YhbC-like, N-terminal domain"/>
    <property type="match status" value="1"/>
</dbReference>
<sequence length="157" mass="17213">MPHPLLPDLERLAQAAVVATGFELKGVHVFTHRIPMTVQVLVQRADGSDINLDECASLSAPLAEAIEAAELLGDAYVLEISSPGVSDDLRDDRDFRSFRGFPVVVLCRDNQGLDVQREGLLLERDATDVHINIRGRTKRIPRDSVISVCLVTPSESD</sequence>